<dbReference type="InterPro" id="IPR051385">
    <property type="entry name" value="Ceramide-binding_SVF1"/>
</dbReference>
<feature type="region of interest" description="Disordered" evidence="4">
    <location>
        <begin position="108"/>
        <end position="133"/>
    </location>
</feature>
<evidence type="ECO:0000256" key="4">
    <source>
        <dbReference type="SAM" id="MobiDB-lite"/>
    </source>
</evidence>
<gene>
    <name evidence="7" type="ORF">A4X13_0g1908</name>
</gene>
<dbReference type="GO" id="GO:0005737">
    <property type="term" value="C:cytoplasm"/>
    <property type="evidence" value="ECO:0007669"/>
    <property type="project" value="UniProtKB-SubCell"/>
</dbReference>
<evidence type="ECO:0000256" key="1">
    <source>
        <dbReference type="ARBA" id="ARBA00004496"/>
    </source>
</evidence>
<evidence type="ECO:0000259" key="6">
    <source>
        <dbReference type="Pfam" id="PF17187"/>
    </source>
</evidence>
<dbReference type="EMBL" id="LWDF02000083">
    <property type="protein sequence ID" value="KAE8258091.1"/>
    <property type="molecule type" value="Genomic_DNA"/>
</dbReference>
<evidence type="ECO:0000313" key="7">
    <source>
        <dbReference type="EMBL" id="KAE8258091.1"/>
    </source>
</evidence>
<protein>
    <recommendedName>
        <fullName evidence="9">Svf1-like C-terminal domain-containing protein</fullName>
    </recommendedName>
</protein>
<dbReference type="PANTHER" id="PTHR47107">
    <property type="entry name" value="SVF1-LIKE PROTEIN YDR222W-RELATED"/>
    <property type="match status" value="1"/>
</dbReference>
<dbReference type="PANTHER" id="PTHR47107:SF1">
    <property type="entry name" value="CERAMIDE-BINDING PROTEIN SVF1-RELATED"/>
    <property type="match status" value="1"/>
</dbReference>
<name>A0A177TLW8_9BASI</name>
<evidence type="ECO:0000313" key="8">
    <source>
        <dbReference type="Proteomes" id="UP000077521"/>
    </source>
</evidence>
<reference evidence="7" key="1">
    <citation type="submission" date="2016-04" db="EMBL/GenBank/DDBJ databases">
        <authorList>
            <person name="Nguyen H.D."/>
            <person name="Samba Siva P."/>
            <person name="Cullis J."/>
            <person name="Levesque C.A."/>
            <person name="Hambleton S."/>
        </authorList>
    </citation>
    <scope>NUCLEOTIDE SEQUENCE</scope>
    <source>
        <strain evidence="7">DAOMC 236416</strain>
    </source>
</reference>
<dbReference type="Pfam" id="PF08622">
    <property type="entry name" value="Svf1"/>
    <property type="match status" value="1"/>
</dbReference>
<comment type="caution">
    <text evidence="7">The sequence shown here is derived from an EMBL/GenBank/DDBJ whole genome shotgun (WGS) entry which is preliminary data.</text>
</comment>
<feature type="compositionally biased region" description="Basic and acidic residues" evidence="4">
    <location>
        <begin position="114"/>
        <end position="127"/>
    </location>
</feature>
<comment type="similarity">
    <text evidence="2">Belongs to the SVF1 family.</text>
</comment>
<dbReference type="InterPro" id="IPR013931">
    <property type="entry name" value="Svf1-like_N"/>
</dbReference>
<dbReference type="OrthoDB" id="2590239at2759"/>
<dbReference type="Pfam" id="PF17187">
    <property type="entry name" value="Svf1_C"/>
    <property type="match status" value="1"/>
</dbReference>
<proteinExistence type="inferred from homology"/>
<feature type="domain" description="Svf1-like N-terminal" evidence="5">
    <location>
        <begin position="50"/>
        <end position="228"/>
    </location>
</feature>
<evidence type="ECO:0000256" key="2">
    <source>
        <dbReference type="ARBA" id="ARBA00009069"/>
    </source>
</evidence>
<reference evidence="7" key="2">
    <citation type="journal article" date="2019" name="IMA Fungus">
        <title>Genome sequencing and comparison of five Tilletia species to identify candidate genes for the detection of regulated species infecting wheat.</title>
        <authorList>
            <person name="Nguyen H.D.T."/>
            <person name="Sultana T."/>
            <person name="Kesanakurti P."/>
            <person name="Hambleton S."/>
        </authorList>
    </citation>
    <scope>NUCLEOTIDE SEQUENCE</scope>
    <source>
        <strain evidence="7">DAOMC 236416</strain>
    </source>
</reference>
<organism evidence="7 8">
    <name type="scientific">Tilletia indica</name>
    <dbReference type="NCBI Taxonomy" id="43049"/>
    <lineage>
        <taxon>Eukaryota</taxon>
        <taxon>Fungi</taxon>
        <taxon>Dikarya</taxon>
        <taxon>Basidiomycota</taxon>
        <taxon>Ustilaginomycotina</taxon>
        <taxon>Exobasidiomycetes</taxon>
        <taxon>Tilletiales</taxon>
        <taxon>Tilletiaceae</taxon>
        <taxon>Tilletia</taxon>
    </lineage>
</organism>
<accession>A0A177TLW8</accession>
<keyword evidence="3" id="KW-0963">Cytoplasm</keyword>
<dbReference type="SUPFAM" id="SSF159245">
    <property type="entry name" value="AttH-like"/>
    <property type="match status" value="1"/>
</dbReference>
<dbReference type="AlphaFoldDB" id="A0A177TLW8"/>
<evidence type="ECO:0000256" key="3">
    <source>
        <dbReference type="ARBA" id="ARBA00022490"/>
    </source>
</evidence>
<dbReference type="InterPro" id="IPR033394">
    <property type="entry name" value="Svf1-like_C"/>
</dbReference>
<evidence type="ECO:0000259" key="5">
    <source>
        <dbReference type="Pfam" id="PF08622"/>
    </source>
</evidence>
<dbReference type="Proteomes" id="UP000077521">
    <property type="component" value="Unassembled WGS sequence"/>
</dbReference>
<keyword evidence="8" id="KW-1185">Reference proteome</keyword>
<dbReference type="GO" id="GO:0006979">
    <property type="term" value="P:response to oxidative stress"/>
    <property type="evidence" value="ECO:0007669"/>
    <property type="project" value="InterPro"/>
</dbReference>
<feature type="domain" description="Svf1-like C-terminal" evidence="6">
    <location>
        <begin position="230"/>
        <end position="462"/>
    </location>
</feature>
<evidence type="ECO:0008006" key="9">
    <source>
        <dbReference type="Google" id="ProtNLM"/>
    </source>
</evidence>
<sequence>MSWGSWLTGAPADAASKPNFQPITSLPQNELFGPLTPGDLEWTCAGGFTTETQVWYTLLPDGAFASSQIIHSSVGLWYPQIQFTFKYFNPKTGQKIWKSVAVTKFVTPPPAGSGRDKNKSYDKRSSKSDQFSVLHDTLPDGSESYEISASFDQEVQIAYTYTRPAAAKGWKLGAGREGGKSVFGSNPDSPDGYVVHRFWPQAKTSGHLIIKGSLVDAAGNGMFIHAIQGMRPNLVASTWNFANFQSDALGGVAAILMQFTTTPQYGEAKPEAEQQQAAAAQTGAGRVAAALTGPERERVTVTIGSITVGGQLVAIAGSTAVKGSLLPSTSQTNVEHLNAVQDPETGYPAPQQIKYVWDAPALDPASGKGKSATQVKAELTTDLGVPYPSSATKGLIEKVDLLGEMPAVVKKLVNYAAGTKPFIYQTMNPAKLALTLPEGTAAGEAGSHTVDGVLFEEHTFISE</sequence>
<comment type="subcellular location">
    <subcellularLocation>
        <location evidence="1">Cytoplasm</location>
    </subcellularLocation>
</comment>